<dbReference type="AlphaFoldDB" id="A0A2R5GAD3"/>
<keyword evidence="1" id="KW-1133">Transmembrane helix</keyword>
<dbReference type="GO" id="GO:0022857">
    <property type="term" value="F:transmembrane transporter activity"/>
    <property type="evidence" value="ECO:0007669"/>
    <property type="project" value="InterPro"/>
</dbReference>
<feature type="transmembrane region" description="Helical" evidence="1">
    <location>
        <begin position="167"/>
        <end position="184"/>
    </location>
</feature>
<feature type="transmembrane region" description="Helical" evidence="1">
    <location>
        <begin position="373"/>
        <end position="392"/>
    </location>
</feature>
<dbReference type="InterPro" id="IPR011701">
    <property type="entry name" value="MFS"/>
</dbReference>
<evidence type="ECO:0000313" key="3">
    <source>
        <dbReference type="Proteomes" id="UP000241890"/>
    </source>
</evidence>
<dbReference type="InParanoid" id="A0A2R5GAD3"/>
<reference evidence="2 3" key="1">
    <citation type="submission" date="2017-12" db="EMBL/GenBank/DDBJ databases">
        <title>Sequencing, de novo assembly and annotation of complete genome of a new Thraustochytrid species, strain FCC1311.</title>
        <authorList>
            <person name="Sedici K."/>
            <person name="Godart F."/>
            <person name="Aiese Cigliano R."/>
            <person name="Sanseverino W."/>
            <person name="Barakat M."/>
            <person name="Ortet P."/>
            <person name="Marechal E."/>
            <person name="Cagnac O."/>
            <person name="Amato A."/>
        </authorList>
    </citation>
    <scope>NUCLEOTIDE SEQUENCE [LARGE SCALE GENOMIC DNA]</scope>
</reference>
<name>A0A2R5GAD3_9STRA</name>
<feature type="transmembrane region" description="Helical" evidence="1">
    <location>
        <begin position="467"/>
        <end position="491"/>
    </location>
</feature>
<dbReference type="Pfam" id="PF07690">
    <property type="entry name" value="MFS_1"/>
    <property type="match status" value="1"/>
</dbReference>
<feature type="transmembrane region" description="Helical" evidence="1">
    <location>
        <begin position="85"/>
        <end position="109"/>
    </location>
</feature>
<comment type="caution">
    <text evidence="2">The sequence shown here is derived from an EMBL/GenBank/DDBJ whole genome shotgun (WGS) entry which is preliminary data.</text>
</comment>
<organism evidence="2 3">
    <name type="scientific">Hondaea fermentalgiana</name>
    <dbReference type="NCBI Taxonomy" id="2315210"/>
    <lineage>
        <taxon>Eukaryota</taxon>
        <taxon>Sar</taxon>
        <taxon>Stramenopiles</taxon>
        <taxon>Bigyra</taxon>
        <taxon>Labyrinthulomycetes</taxon>
        <taxon>Thraustochytrida</taxon>
        <taxon>Thraustochytriidae</taxon>
        <taxon>Hondaea</taxon>
    </lineage>
</organism>
<feature type="transmembrane region" description="Helical" evidence="1">
    <location>
        <begin position="309"/>
        <end position="332"/>
    </location>
</feature>
<keyword evidence="1" id="KW-0812">Transmembrane</keyword>
<feature type="transmembrane region" description="Helical" evidence="1">
    <location>
        <begin position="20"/>
        <end position="44"/>
    </location>
</feature>
<dbReference type="InterPro" id="IPR036259">
    <property type="entry name" value="MFS_trans_sf"/>
</dbReference>
<evidence type="ECO:0000313" key="2">
    <source>
        <dbReference type="EMBL" id="GBG24664.1"/>
    </source>
</evidence>
<proteinExistence type="predicted"/>
<dbReference type="OrthoDB" id="541403at2759"/>
<evidence type="ECO:0008006" key="4">
    <source>
        <dbReference type="Google" id="ProtNLM"/>
    </source>
</evidence>
<dbReference type="EMBL" id="BEYU01000008">
    <property type="protein sequence ID" value="GBG24664.1"/>
    <property type="molecule type" value="Genomic_DNA"/>
</dbReference>
<evidence type="ECO:0000256" key="1">
    <source>
        <dbReference type="SAM" id="Phobius"/>
    </source>
</evidence>
<dbReference type="SUPFAM" id="SSF103473">
    <property type="entry name" value="MFS general substrate transporter"/>
    <property type="match status" value="1"/>
</dbReference>
<gene>
    <name evidence="2" type="ORF">FCC1311_008822</name>
</gene>
<dbReference type="Gene3D" id="1.20.1250.20">
    <property type="entry name" value="MFS general substrate transporter like domains"/>
    <property type="match status" value="2"/>
</dbReference>
<dbReference type="PANTHER" id="PTHR23525">
    <property type="entry name" value="TRANSPORTER, PUTATIVE-RELATED"/>
    <property type="match status" value="1"/>
</dbReference>
<feature type="transmembrane region" description="Helical" evidence="1">
    <location>
        <begin position="121"/>
        <end position="146"/>
    </location>
</feature>
<dbReference type="PANTHER" id="PTHR23525:SF1">
    <property type="entry name" value="NODULIN-LIKE DOMAIN-CONTAINING PROTEIN"/>
    <property type="match status" value="1"/>
</dbReference>
<sequence length="506" mass="54880">MSFFKEVQGLRAWKNPNVRAALMYTATYSFALGLWGTSVLSGYLKTIPPGKNTLVGIAEGLQGAVQAMAALPSGYMGDKYGRERVLRVASGVGVLTVCVFIVTLAVGASYDNVPDSGVIEYVLMCIALGMFGFFDGSSSGSLEALFHDSLHTEERPVVTTAKFIARVLFRATGPCLSAVLFVLIGDTWTRPQLRTVFYVGIGLTLIPAMLLLLLRDKHALGHESEAVPQSPEFGVPDASDLTYAAIPTAEIEAEQHALAESRDHALSDGDEPVRNIEAADADAPLLRQESAGSSTAASLRGAKFWIPRITLACDVSFGLASGMTIKFFPLFFKEETGMSPGQVNAIYVISPLAIVVCSVIATRMIKYFGRVRVPIFFSTSGVILLFAMYQMGQSKDKALWKEPMVIVPIFIVRTAFMNCCAPIRKSILIDFVDKSSRAWWNSMDSVSQFSWSGSAVLGGILCDKYGYGASFLATAIVQFIAVCVFSMLLFYRERIDGVGQVRPQTS</sequence>
<protein>
    <recommendedName>
        <fullName evidence="4">Major facilitator superfamily (MFS) profile domain-containing protein</fullName>
    </recommendedName>
</protein>
<dbReference type="Proteomes" id="UP000241890">
    <property type="component" value="Unassembled WGS sequence"/>
</dbReference>
<feature type="transmembrane region" description="Helical" evidence="1">
    <location>
        <begin position="344"/>
        <end position="361"/>
    </location>
</feature>
<accession>A0A2R5GAD3</accession>
<keyword evidence="1" id="KW-0472">Membrane</keyword>
<keyword evidence="3" id="KW-1185">Reference proteome</keyword>
<feature type="transmembrane region" description="Helical" evidence="1">
    <location>
        <begin position="196"/>
        <end position="214"/>
    </location>
</feature>